<sequence>MTASDKSLASCASLSGTARGYNGTQVLAIRTTANDCPRAVGRQPVATLRPPCWNHCAAVPAPSHLYQLPHRSLHGWTPERPEDASRTLCRLVHHVRHGVRRSVRRSNAFRGHNAAGHRCPRTQLGCPRTPCRSVFGTPMPAALLKPLVMAGVRRGRRRLACSPGRLSCPPYRVCGDGFERAYRARTPRLARPDGTLGAPTAHSAPSAHTRRRQRQRTPQIDATVSDEPARPDDR</sequence>
<evidence type="ECO:0000313" key="2">
    <source>
        <dbReference type="EMBL" id="VBA43172.1"/>
    </source>
</evidence>
<reference evidence="2 3" key="1">
    <citation type="submission" date="2018-09" db="EMBL/GenBank/DDBJ databases">
        <authorList>
            <person name="Tagini F."/>
        </authorList>
    </citation>
    <scope>NUCLEOTIDE SEQUENCE [LARGE SCALE GENOMIC DNA]</scope>
    <source>
        <strain evidence="2 3">MK13</strain>
    </source>
</reference>
<organism evidence="2 3">
    <name type="scientific">Mycobacterium innocens</name>
    <dbReference type="NCBI Taxonomy" id="2341083"/>
    <lineage>
        <taxon>Bacteria</taxon>
        <taxon>Bacillati</taxon>
        <taxon>Actinomycetota</taxon>
        <taxon>Actinomycetes</taxon>
        <taxon>Mycobacteriales</taxon>
        <taxon>Mycobacteriaceae</taxon>
        <taxon>Mycobacterium</taxon>
    </lineage>
</organism>
<evidence type="ECO:0000256" key="1">
    <source>
        <dbReference type="SAM" id="MobiDB-lite"/>
    </source>
</evidence>
<dbReference type="EMBL" id="UPHQ01000234">
    <property type="protein sequence ID" value="VBA43172.1"/>
    <property type="molecule type" value="Genomic_DNA"/>
</dbReference>
<protein>
    <submittedName>
        <fullName evidence="2">Uncharacterized protein</fullName>
    </submittedName>
</protein>
<accession>A0A498QF00</accession>
<gene>
    <name evidence="2" type="ORF">LAUMK13_04392</name>
</gene>
<dbReference type="Proteomes" id="UP000267289">
    <property type="component" value="Unassembled WGS sequence"/>
</dbReference>
<evidence type="ECO:0000313" key="3">
    <source>
        <dbReference type="Proteomes" id="UP000267289"/>
    </source>
</evidence>
<proteinExistence type="predicted"/>
<dbReference type="AlphaFoldDB" id="A0A498QF00"/>
<name>A0A498QF00_9MYCO</name>
<feature type="region of interest" description="Disordered" evidence="1">
    <location>
        <begin position="187"/>
        <end position="234"/>
    </location>
</feature>
<keyword evidence="3" id="KW-1185">Reference proteome</keyword>